<organism evidence="7 8">
    <name type="scientific">Thalassiosira oceanica</name>
    <name type="common">Marine diatom</name>
    <dbReference type="NCBI Taxonomy" id="159749"/>
    <lineage>
        <taxon>Eukaryota</taxon>
        <taxon>Sar</taxon>
        <taxon>Stramenopiles</taxon>
        <taxon>Ochrophyta</taxon>
        <taxon>Bacillariophyta</taxon>
        <taxon>Coscinodiscophyceae</taxon>
        <taxon>Thalassiosirophycidae</taxon>
        <taxon>Thalassiosirales</taxon>
        <taxon>Thalassiosiraceae</taxon>
        <taxon>Thalassiosira</taxon>
    </lineage>
</organism>
<proteinExistence type="predicted"/>
<dbReference type="GO" id="GO:0010038">
    <property type="term" value="P:response to metal ion"/>
    <property type="evidence" value="ECO:0007669"/>
    <property type="project" value="InterPro"/>
</dbReference>
<dbReference type="PANTHER" id="PTHR33447:SF20">
    <property type="entry name" value="GLUTATHIONE GAMMA-GLUTAMYLCYSTEINYLTRANSFERASE"/>
    <property type="match status" value="1"/>
</dbReference>
<dbReference type="InterPro" id="IPR040409">
    <property type="entry name" value="PCS-like"/>
</dbReference>
<feature type="region of interest" description="Disordered" evidence="5">
    <location>
        <begin position="1"/>
        <end position="26"/>
    </location>
</feature>
<dbReference type="Pfam" id="PF05023">
    <property type="entry name" value="Phytochelatin"/>
    <property type="match status" value="1"/>
</dbReference>
<evidence type="ECO:0000259" key="6">
    <source>
        <dbReference type="PROSITE" id="PS51443"/>
    </source>
</evidence>
<evidence type="ECO:0000256" key="5">
    <source>
        <dbReference type="SAM" id="MobiDB-lite"/>
    </source>
</evidence>
<dbReference type="OMA" id="NYDRKGI"/>
<dbReference type="OrthoDB" id="448954at2759"/>
<evidence type="ECO:0000256" key="3">
    <source>
        <dbReference type="ARBA" id="ARBA00022679"/>
    </source>
</evidence>
<name>K0SUM4_THAOC</name>
<dbReference type="GO" id="GO:0016756">
    <property type="term" value="F:glutathione gamma-glutamylcysteinyltransferase activity"/>
    <property type="evidence" value="ECO:0007669"/>
    <property type="project" value="UniProtKB-EC"/>
</dbReference>
<comment type="caution">
    <text evidence="7">The sequence shown here is derived from an EMBL/GenBank/DDBJ whole genome shotgun (WGS) entry which is preliminary data.</text>
</comment>
<dbReference type="EC" id="2.3.2.15" evidence="1"/>
<keyword evidence="8" id="KW-1185">Reference proteome</keyword>
<dbReference type="EMBL" id="AGNL01010442">
    <property type="protein sequence ID" value="EJK69115.1"/>
    <property type="molecule type" value="Genomic_DNA"/>
</dbReference>
<dbReference type="AlphaFoldDB" id="K0SUM4"/>
<dbReference type="eggNOG" id="KOG0632">
    <property type="taxonomic scope" value="Eukaryota"/>
</dbReference>
<keyword evidence="4" id="KW-0479">Metal-binding</keyword>
<dbReference type="PANTHER" id="PTHR33447">
    <property type="entry name" value="GLUTATHIONE GAMMA-GLUTAMYLCYSTEINYLTRANSFERASE"/>
    <property type="match status" value="1"/>
</dbReference>
<evidence type="ECO:0000256" key="2">
    <source>
        <dbReference type="ARBA" id="ARBA00022539"/>
    </source>
</evidence>
<dbReference type="GO" id="GO:0046938">
    <property type="term" value="P:phytochelatin biosynthetic process"/>
    <property type="evidence" value="ECO:0007669"/>
    <property type="project" value="InterPro"/>
</dbReference>
<sequence length="419" mass="45671">MGYQSVDDNDTPGLATNGLPRGDGDDLLGDDACTAKQPERMASKVCLVAVGVVLGCVISANGSRFIQNRSPATSSDLQHIIASSVTGKSFQDSLPFEETALPANWNPALPRHGLPLLGAPVTSSVHLLYHAHESAFGLLYDRGSTMSPYSLDYFLINSGGFDAQINQAYCAVATSAAVLNSLKLSKRFRSTDDLANLTFDLPVDPRYDPYPYATQRDILDGECVWNNVIEVGSGAGGGDGSNIDGVFKPPYGMSLLQTSKLIECHTKPDWDVTVRHVDPDKLSLSTMRFEIQTALLNPYARVLINYDRKGIGQTGGGHFSPLGAYNAETDSFLIIDVAKYKFPPVWVTAQALYNAMATVDRCGSYDFPRGQEKLTDNKSDGSTNRLFNPITEEEYERSLKVLNCEARKRGYLILKKKSS</sequence>
<accession>K0SUM4</accession>
<dbReference type="Gene3D" id="3.90.70.30">
    <property type="entry name" value="Phytochelatin synthase, N-terminal domain"/>
    <property type="match status" value="1"/>
</dbReference>
<reference evidence="7 8" key="1">
    <citation type="journal article" date="2012" name="Genome Biol.">
        <title>Genome and low-iron response of an oceanic diatom adapted to chronic iron limitation.</title>
        <authorList>
            <person name="Lommer M."/>
            <person name="Specht M."/>
            <person name="Roy A.S."/>
            <person name="Kraemer L."/>
            <person name="Andreson R."/>
            <person name="Gutowska M.A."/>
            <person name="Wolf J."/>
            <person name="Bergner S.V."/>
            <person name="Schilhabel M.B."/>
            <person name="Klostermeier U.C."/>
            <person name="Beiko R.G."/>
            <person name="Rosenstiel P."/>
            <person name="Hippler M."/>
            <person name="Laroche J."/>
        </authorList>
    </citation>
    <scope>NUCLEOTIDE SEQUENCE [LARGE SCALE GENOMIC DNA]</scope>
    <source>
        <strain evidence="7 8">CCMP1005</strain>
    </source>
</reference>
<dbReference type="Proteomes" id="UP000266841">
    <property type="component" value="Unassembled WGS sequence"/>
</dbReference>
<keyword evidence="2" id="KW-0104">Cadmium</keyword>
<dbReference type="SUPFAM" id="SSF54001">
    <property type="entry name" value="Cysteine proteinases"/>
    <property type="match status" value="1"/>
</dbReference>
<protein>
    <recommendedName>
        <fullName evidence="1">glutathione gamma-glutamylcysteinyltransferase</fullName>
        <ecNumber evidence="1">2.3.2.15</ecNumber>
    </recommendedName>
</protein>
<evidence type="ECO:0000313" key="8">
    <source>
        <dbReference type="Proteomes" id="UP000266841"/>
    </source>
</evidence>
<dbReference type="InterPro" id="IPR038156">
    <property type="entry name" value="PCS_N_sf"/>
</dbReference>
<gene>
    <name evidence="7" type="ORF">THAOC_09665</name>
</gene>
<dbReference type="PROSITE" id="PS51443">
    <property type="entry name" value="PCS"/>
    <property type="match status" value="1"/>
</dbReference>
<dbReference type="InterPro" id="IPR007719">
    <property type="entry name" value="PCS_N"/>
</dbReference>
<feature type="domain" description="Peptidase C83" evidence="6">
    <location>
        <begin position="111"/>
        <end position="379"/>
    </location>
</feature>
<dbReference type="GO" id="GO:0046872">
    <property type="term" value="F:metal ion binding"/>
    <property type="evidence" value="ECO:0007669"/>
    <property type="project" value="UniProtKB-KW"/>
</dbReference>
<dbReference type="InterPro" id="IPR038765">
    <property type="entry name" value="Papain-like_cys_pep_sf"/>
</dbReference>
<evidence type="ECO:0000256" key="4">
    <source>
        <dbReference type="ARBA" id="ARBA00022723"/>
    </source>
</evidence>
<evidence type="ECO:0000256" key="1">
    <source>
        <dbReference type="ARBA" id="ARBA00012468"/>
    </source>
</evidence>
<keyword evidence="3" id="KW-0808">Transferase</keyword>
<evidence type="ECO:0000313" key="7">
    <source>
        <dbReference type="EMBL" id="EJK69115.1"/>
    </source>
</evidence>